<keyword evidence="4" id="KW-0812">Transmembrane</keyword>
<keyword evidence="4" id="KW-1133">Transmembrane helix</keyword>
<evidence type="ECO:0000256" key="2">
    <source>
        <dbReference type="ARBA" id="ARBA00023157"/>
    </source>
</evidence>
<dbReference type="PANTHER" id="PTHR14949">
    <property type="entry name" value="EGF-LIKE-DOMAIN, MULTIPLE 7, 8"/>
    <property type="match status" value="1"/>
</dbReference>
<dbReference type="InterPro" id="IPR058727">
    <property type="entry name" value="Helical_Vwde"/>
</dbReference>
<dbReference type="EMBL" id="CP111014">
    <property type="protein sequence ID" value="WAQ98085.1"/>
    <property type="molecule type" value="Genomic_DNA"/>
</dbReference>
<keyword evidence="1 5" id="KW-0732">Signal</keyword>
<feature type="compositionally biased region" description="Polar residues" evidence="3">
    <location>
        <begin position="1221"/>
        <end position="1244"/>
    </location>
</feature>
<evidence type="ECO:0000259" key="6">
    <source>
        <dbReference type="PROSITE" id="PS51233"/>
    </source>
</evidence>
<organism evidence="7 8">
    <name type="scientific">Mya arenaria</name>
    <name type="common">Soft-shell clam</name>
    <dbReference type="NCBI Taxonomy" id="6604"/>
    <lineage>
        <taxon>Eukaryota</taxon>
        <taxon>Metazoa</taxon>
        <taxon>Spiralia</taxon>
        <taxon>Lophotrochozoa</taxon>
        <taxon>Mollusca</taxon>
        <taxon>Bivalvia</taxon>
        <taxon>Autobranchia</taxon>
        <taxon>Heteroconchia</taxon>
        <taxon>Euheterodonta</taxon>
        <taxon>Imparidentia</taxon>
        <taxon>Neoheterodontei</taxon>
        <taxon>Myida</taxon>
        <taxon>Myoidea</taxon>
        <taxon>Myidae</taxon>
        <taxon>Mya</taxon>
    </lineage>
</organism>
<feature type="domain" description="VWFD" evidence="6">
    <location>
        <begin position="411"/>
        <end position="578"/>
    </location>
</feature>
<dbReference type="Gene3D" id="2.10.25.10">
    <property type="entry name" value="Laminin"/>
    <property type="match status" value="1"/>
</dbReference>
<keyword evidence="8" id="KW-1185">Reference proteome</keyword>
<dbReference type="InterPro" id="IPR001846">
    <property type="entry name" value="VWF_type-D"/>
</dbReference>
<accession>A0ABY7DN20</accession>
<feature type="region of interest" description="Disordered" evidence="3">
    <location>
        <begin position="1261"/>
        <end position="1291"/>
    </location>
</feature>
<feature type="transmembrane region" description="Helical" evidence="4">
    <location>
        <begin position="1099"/>
        <end position="1123"/>
    </location>
</feature>
<gene>
    <name evidence="7" type="ORF">MAR_022458</name>
</gene>
<dbReference type="PROSITE" id="PS51233">
    <property type="entry name" value="VWFD"/>
    <property type="match status" value="1"/>
</dbReference>
<proteinExistence type="predicted"/>
<dbReference type="InterPro" id="IPR050969">
    <property type="entry name" value="Dev_Signal_Modulators"/>
</dbReference>
<evidence type="ECO:0000313" key="7">
    <source>
        <dbReference type="EMBL" id="WAQ98085.1"/>
    </source>
</evidence>
<feature type="signal peptide" evidence="5">
    <location>
        <begin position="1"/>
        <end position="16"/>
    </location>
</feature>
<dbReference type="Pfam" id="PF23106">
    <property type="entry name" value="EGF_Teneurin"/>
    <property type="match status" value="1"/>
</dbReference>
<evidence type="ECO:0000313" key="8">
    <source>
        <dbReference type="Proteomes" id="UP001164746"/>
    </source>
</evidence>
<feature type="region of interest" description="Disordered" evidence="3">
    <location>
        <begin position="1221"/>
        <end position="1249"/>
    </location>
</feature>
<evidence type="ECO:0000256" key="1">
    <source>
        <dbReference type="ARBA" id="ARBA00022729"/>
    </source>
</evidence>
<dbReference type="Pfam" id="PF00094">
    <property type="entry name" value="VWD"/>
    <property type="match status" value="1"/>
</dbReference>
<evidence type="ECO:0000256" key="5">
    <source>
        <dbReference type="SAM" id="SignalP"/>
    </source>
</evidence>
<dbReference type="Proteomes" id="UP001164746">
    <property type="component" value="Chromosome 3"/>
</dbReference>
<keyword evidence="2" id="KW-1015">Disulfide bond</keyword>
<evidence type="ECO:0000256" key="4">
    <source>
        <dbReference type="SAM" id="Phobius"/>
    </source>
</evidence>
<dbReference type="PANTHER" id="PTHR14949:SF56">
    <property type="entry name" value="EGF-LIKE-DOMAIN, MULTIPLE 7"/>
    <property type="match status" value="1"/>
</dbReference>
<evidence type="ECO:0000256" key="3">
    <source>
        <dbReference type="SAM" id="MobiDB-lite"/>
    </source>
</evidence>
<feature type="chain" id="PRO_5045818931" evidence="5">
    <location>
        <begin position="17"/>
        <end position="1322"/>
    </location>
</feature>
<name>A0ABY7DN20_MYAAR</name>
<reference evidence="7" key="1">
    <citation type="submission" date="2022-11" db="EMBL/GenBank/DDBJ databases">
        <title>Centuries of genome instability and evolution in soft-shell clam transmissible cancer (bioRxiv).</title>
        <authorList>
            <person name="Hart S.F.M."/>
            <person name="Yonemitsu M.A."/>
            <person name="Giersch R.M."/>
            <person name="Beal B.F."/>
            <person name="Arriagada G."/>
            <person name="Davis B.W."/>
            <person name="Ostrander E.A."/>
            <person name="Goff S.P."/>
            <person name="Metzger M.J."/>
        </authorList>
    </citation>
    <scope>NUCLEOTIDE SEQUENCE</scope>
    <source>
        <strain evidence="7">MELC-2E11</strain>
        <tissue evidence="7">Siphon/mantle</tissue>
    </source>
</reference>
<keyword evidence="4" id="KW-0472">Membrane</keyword>
<dbReference type="Pfam" id="PF26129">
    <property type="entry name" value="Vwde"/>
    <property type="match status" value="1"/>
</dbReference>
<sequence length="1322" mass="146764">MLVYIIFFIVVGLASCTDDPCTNANLLPNIEKRFSGMTLNTGDSAVCDYYLSEGWYSVYDYRISGSAESCGTTYSWYRTGPLPVSGSAAVPLCSSDGTLACVEQRNITAKICGNGRYVFYLTSMFSCPEAYCIESTSGKIPQDDGTKLNVSGIHPVISADTEYIKDENNALYFYCDFEPLNNTDYYYKVIWLETSNSITLTQLYQPEPANYTTQDQFRSETRLNHQQLKQLNITLNIKITCSVNARQAVHSIDSDTRLSEERFFGIEILNTTSITIDYDPAKKEEDPVYLSFRLMVPFGGKPGSNGQEAHLNMKKLDNNNGQCKVSNMVFAQKQGIPKSCGTKFTLEDYQNGTIKNIELKLITGDSTLNWNQMFFIYFQVFTMKYDPYLSELNLPLIKVTVKQNLETMRGKYCYSYNDPHFRTFDGRTYDNHVPGTYIFYKNNRDNAQVQIKTDRCGIRPACNCGIAVNLGRDVFVIDACTRRSRFDIKFKQCNDGLLRDKVKKSGSTYRVFFPSGTEVIISLWHPPWMNIRIIPSRLDFNQTTGMCGSLDNNWNNDLLNNNPLDHGASWRITNTPEDLFLDQNLITYQWPGEKLFCECKNQMNGTLLESVTCNADEAKKCAFDNSVSAFNRCSHSEGIVSRRRRGELTVEGDVHTSANTSFNASEENDNKEIVDFSQEEASAFCEEAFNIQVIEICKQVPDFDVTSAINNCAADILGTNTTEFTMATLDVVVSLCETWIEANTPPTMDETDNFVLVVNGTEYANLTDEVLQTIVNPVFTNSSLQLVKELVCPDQCLGRGICVNGTCKCNETFTDPDCSINLQEAPRMLGIPDNGLCDRVHRLCEQTSVFVSNVAENSSCVLTEIEVSIDGTVTNRTTQTVSANKLSPTEVLCSLPSSSMRRRRQTEGELLNDIVAEGYIISITNNGYHTSEGDVISIYDSDCVHCLNLGGEIKCDILTETRLCVHDSLCYEQNSEIGCFACQESNGLVSWHNICDGEVGGKCFANGSCTWDATCSISSICECGMGKSIIDGVCIHDGRVGTSCLPNSICLDSNAYCSKSDHCQTPPCMDRCICNHGFSVNGNDICEMVQEDPSIGNTVLLVAIIVPTFILLVIIAVVCCVYLKSKKTSPTDVIAPGQAANIRFSRQNTKVSILPNEEKNTRPKKHQHARESTLGNIFITDSSSSGQGSQISLWPNGEKNIRPNIPLFDRRGTIGNISETATRSTRQGSQVSLWPSGENNTKPNTPRLDRDITLGNIFVTDTHSTGQGSQMSLRPSGGTQTRPNTPSTDNASILGKIFITDTQSTEQDSLMSLFTEDDILFS</sequence>
<protein>
    <submittedName>
        <fullName evidence="7">VWDE-like protein</fullName>
    </submittedName>
</protein>